<proteinExistence type="predicted"/>
<sequence>MGARNVHFVGSFPAESTSDAMRAMLDGAGPRLRTLPTGETRRYERYIQPIVADLVAQGVLEVKRNGPWRSSHERTIHRAARGVHLTGDLMDLGYLGEAEEALPIFRALRAERDLPELSLQIGMPTAFTMAFIAMGRSGVRRYRKAFEDASIRDVEAIRALAGDDVVIQFEATAEMVLMATAQPVHRPVEAALGLGRGIAEMAAATPPGTRIGVHLCLGSMNNKARTTLRNTEPLVVLANSIVRQWPSGRSLEFVHGPLAAGDIPPSTDPACYAPLAGLRLPAGTRFHAGLVHEGHTETVQIETLRTIEAALGRPVDGVASACGLGRRPRVIADAYGRPRRLPRCSGLSAGQFPCPISQGTMSEGLSPRPTSSSR</sequence>
<name>A0ABX8CWX2_9NOCA</name>
<reference evidence="1 2" key="1">
    <citation type="submission" date="2021-04" db="EMBL/GenBank/DDBJ databases">
        <title>Nocardia tengchongensis.</title>
        <authorList>
            <person name="Zhuang k."/>
            <person name="Ran Y."/>
            <person name="Li W."/>
        </authorList>
    </citation>
    <scope>NUCLEOTIDE SEQUENCE [LARGE SCALE GENOMIC DNA]</scope>
    <source>
        <strain evidence="1 2">CFH S0057</strain>
    </source>
</reference>
<keyword evidence="2" id="KW-1185">Reference proteome</keyword>
<dbReference type="Proteomes" id="UP000683310">
    <property type="component" value="Chromosome"/>
</dbReference>
<gene>
    <name evidence="1" type="ORF">KHQ06_15005</name>
</gene>
<organism evidence="1 2">
    <name type="scientific">Nocardia tengchongensis</name>
    <dbReference type="NCBI Taxonomy" id="2055889"/>
    <lineage>
        <taxon>Bacteria</taxon>
        <taxon>Bacillati</taxon>
        <taxon>Actinomycetota</taxon>
        <taxon>Actinomycetes</taxon>
        <taxon>Mycobacteriales</taxon>
        <taxon>Nocardiaceae</taxon>
        <taxon>Nocardia</taxon>
    </lineage>
</organism>
<evidence type="ECO:0000313" key="1">
    <source>
        <dbReference type="EMBL" id="QVI23984.1"/>
    </source>
</evidence>
<dbReference type="EMBL" id="CP074371">
    <property type="protein sequence ID" value="QVI23984.1"/>
    <property type="molecule type" value="Genomic_DNA"/>
</dbReference>
<protein>
    <submittedName>
        <fullName evidence="1">Uncharacterized protein</fullName>
    </submittedName>
</protein>
<evidence type="ECO:0000313" key="2">
    <source>
        <dbReference type="Proteomes" id="UP000683310"/>
    </source>
</evidence>
<accession>A0ABX8CWX2</accession>